<dbReference type="RefSeq" id="WP_016571589.1">
    <property type="nucleotide sequence ID" value="NZ_BHXC01000007.1"/>
</dbReference>
<organism evidence="1 2">
    <name type="scientific">Streptomyces noursei</name>
    <name type="common">Streptomyces albulus</name>
    <dbReference type="NCBI Taxonomy" id="1971"/>
    <lineage>
        <taxon>Bacteria</taxon>
        <taxon>Bacillati</taxon>
        <taxon>Actinomycetota</taxon>
        <taxon>Actinomycetes</taxon>
        <taxon>Kitasatosporales</taxon>
        <taxon>Streptomycetaceae</taxon>
        <taxon>Streptomyces</taxon>
    </lineage>
</organism>
<protein>
    <recommendedName>
        <fullName evidence="3">Spore associated protein, SapC</fullName>
    </recommendedName>
</protein>
<comment type="caution">
    <text evidence="1">The sequence shown here is derived from an EMBL/GenBank/DDBJ whole genome shotgun (WGS) entry which is preliminary data.</text>
</comment>
<dbReference type="Proteomes" id="UP000288351">
    <property type="component" value="Unassembled WGS sequence"/>
</dbReference>
<dbReference type="AlphaFoldDB" id="A0A401RA97"/>
<reference evidence="1 2" key="1">
    <citation type="journal article" date="2019" name="Microbiol. Resour. Announc.">
        <title>Draft Genome Sequence of the Most Traditional epsilon-Poly-l-Lysine Producer, Streptomyces albulus NBRC14147.</title>
        <authorList>
            <person name="Yamanaka K."/>
            <person name="Hamano Y."/>
        </authorList>
    </citation>
    <scope>NUCLEOTIDE SEQUENCE [LARGE SCALE GENOMIC DNA]</scope>
    <source>
        <strain evidence="1 2">NBRC 14147</strain>
    </source>
</reference>
<accession>A0A401RA97</accession>
<evidence type="ECO:0000313" key="2">
    <source>
        <dbReference type="Proteomes" id="UP000288351"/>
    </source>
</evidence>
<dbReference type="EMBL" id="BHXC01000007">
    <property type="protein sequence ID" value="GCB94528.1"/>
    <property type="molecule type" value="Genomic_DNA"/>
</dbReference>
<proteinExistence type="predicted"/>
<dbReference type="InterPro" id="IPR045728">
    <property type="entry name" value="DUF6082"/>
</dbReference>
<evidence type="ECO:0008006" key="3">
    <source>
        <dbReference type="Google" id="ProtNLM"/>
    </source>
</evidence>
<evidence type="ECO:0000313" key="1">
    <source>
        <dbReference type="EMBL" id="GCB94528.1"/>
    </source>
</evidence>
<name>A0A401RA97_STRNR</name>
<dbReference type="Pfam" id="PF19560">
    <property type="entry name" value="DUF6082"/>
    <property type="match status" value="1"/>
</dbReference>
<sequence length="147" mass="16485">MKTSHALLVLAAVGAVHVAQRERHQNQRSQVAVAQLHHSRIAQLVANPDLAQDWAPKGMDSGQFAQLLSENQQMVVLSLRHRLGLLRGRRLRFVANKIMERESGRRYWKHFGADRAQEAEGNPCAQRFTEAMQTAFLAHYAAKPAGV</sequence>
<gene>
    <name evidence="1" type="ORF">SALB_07328</name>
</gene>